<feature type="compositionally biased region" description="Polar residues" evidence="1">
    <location>
        <begin position="26"/>
        <end position="40"/>
    </location>
</feature>
<dbReference type="PANTHER" id="PTHR37014:SF9">
    <property type="entry name" value="CONSERVED HISTIDINE-RICH PROTEIN (AFU_ORTHOLOGUE AFUA_1G11910)"/>
    <property type="match status" value="1"/>
</dbReference>
<sequence length="257" mass="28575">MADPYNPYSSYSTPAPGGVSYYPPEDQSQYNANPYQQSYGTAEPQPMQDQGHVYPPQSNPYNLAAEPSAPRSHASTGQPNYLAPGAPANPYARSGENLGYYNDHPAEQPRYTPSASPHPPAVYVSDHDTRRDKMREQRSDNEHVGSDRETDRGLGSSLAGGAAGYYFGRKKDHGLLGAIGGAILGNFLEDKVKDHKKHDRDDDSEHRHGRHGHHHHHHHHRSHSRNSDHSGHSGHSHHSHSRSHHGSHSRHRGEDEY</sequence>
<proteinExistence type="predicted"/>
<dbReference type="PANTHER" id="PTHR37014">
    <property type="entry name" value="EXPRESSION LETHALITY PROTEIN HEL10, PUTATIVE (AFU_ORTHOLOGUE AFUA_1G06580)-RELATED"/>
    <property type="match status" value="1"/>
</dbReference>
<keyword evidence="3" id="KW-1185">Reference proteome</keyword>
<accession>A0AAD6HY41</accession>
<feature type="region of interest" description="Disordered" evidence="1">
    <location>
        <begin position="1"/>
        <end position="157"/>
    </location>
</feature>
<name>A0AAD6HY41_PENCN</name>
<evidence type="ECO:0000256" key="1">
    <source>
        <dbReference type="SAM" id="MobiDB-lite"/>
    </source>
</evidence>
<protein>
    <recommendedName>
        <fullName evidence="4">Glycine zipper 2TM domain-containing protein</fullName>
    </recommendedName>
</protein>
<feature type="compositionally biased region" description="Basic residues" evidence="1">
    <location>
        <begin position="207"/>
        <end position="224"/>
    </location>
</feature>
<comment type="caution">
    <text evidence="2">The sequence shown here is derived from an EMBL/GenBank/DDBJ whole genome shotgun (WGS) entry which is preliminary data.</text>
</comment>
<organism evidence="2 3">
    <name type="scientific">Penicillium canescens</name>
    <dbReference type="NCBI Taxonomy" id="5083"/>
    <lineage>
        <taxon>Eukaryota</taxon>
        <taxon>Fungi</taxon>
        <taxon>Dikarya</taxon>
        <taxon>Ascomycota</taxon>
        <taxon>Pezizomycotina</taxon>
        <taxon>Eurotiomycetes</taxon>
        <taxon>Eurotiomycetidae</taxon>
        <taxon>Eurotiales</taxon>
        <taxon>Aspergillaceae</taxon>
        <taxon>Penicillium</taxon>
    </lineage>
</organism>
<feature type="compositionally biased region" description="Basic residues" evidence="1">
    <location>
        <begin position="232"/>
        <end position="251"/>
    </location>
</feature>
<evidence type="ECO:0000313" key="3">
    <source>
        <dbReference type="Proteomes" id="UP001219568"/>
    </source>
</evidence>
<feature type="region of interest" description="Disordered" evidence="1">
    <location>
        <begin position="195"/>
        <end position="257"/>
    </location>
</feature>
<evidence type="ECO:0000313" key="2">
    <source>
        <dbReference type="EMBL" id="KAJ6022609.1"/>
    </source>
</evidence>
<feature type="compositionally biased region" description="Basic and acidic residues" evidence="1">
    <location>
        <begin position="195"/>
        <end position="206"/>
    </location>
</feature>
<feature type="compositionally biased region" description="Basic and acidic residues" evidence="1">
    <location>
        <begin position="125"/>
        <end position="152"/>
    </location>
</feature>
<reference evidence="2" key="1">
    <citation type="journal article" date="2023" name="IMA Fungus">
        <title>Comparative genomic study of the Penicillium genus elucidates a diverse pangenome and 15 lateral gene transfer events.</title>
        <authorList>
            <person name="Petersen C."/>
            <person name="Sorensen T."/>
            <person name="Nielsen M.R."/>
            <person name="Sondergaard T.E."/>
            <person name="Sorensen J.L."/>
            <person name="Fitzpatrick D.A."/>
            <person name="Frisvad J.C."/>
            <person name="Nielsen K.L."/>
        </authorList>
    </citation>
    <scope>NUCLEOTIDE SEQUENCE</scope>
    <source>
        <strain evidence="2">IBT 15450</strain>
    </source>
</reference>
<reference evidence="2" key="2">
    <citation type="submission" date="2023-01" db="EMBL/GenBank/DDBJ databases">
        <authorList>
            <person name="Petersen C."/>
        </authorList>
    </citation>
    <scope>NUCLEOTIDE SEQUENCE</scope>
    <source>
        <strain evidence="2">IBT 15450</strain>
    </source>
</reference>
<gene>
    <name evidence="2" type="ORF">N7460_013004</name>
</gene>
<dbReference type="Proteomes" id="UP001219568">
    <property type="component" value="Unassembled WGS sequence"/>
</dbReference>
<dbReference type="EMBL" id="JAQJZL010000016">
    <property type="protein sequence ID" value="KAJ6022609.1"/>
    <property type="molecule type" value="Genomic_DNA"/>
</dbReference>
<dbReference type="GO" id="GO:0019867">
    <property type="term" value="C:outer membrane"/>
    <property type="evidence" value="ECO:0007669"/>
    <property type="project" value="InterPro"/>
</dbReference>
<evidence type="ECO:0008006" key="4">
    <source>
        <dbReference type="Google" id="ProtNLM"/>
    </source>
</evidence>
<dbReference type="AlphaFoldDB" id="A0AAD6HY41"/>